<comment type="similarity">
    <text evidence="1">Belongs to the ATP-dependent AMP-binding enzyme family.</text>
</comment>
<dbReference type="InterPro" id="IPR000873">
    <property type="entry name" value="AMP-dep_synth/lig_dom"/>
</dbReference>
<evidence type="ECO:0000259" key="3">
    <source>
        <dbReference type="Pfam" id="PF00501"/>
    </source>
</evidence>
<comment type="caution">
    <text evidence="5">The sequence shown here is derived from an EMBL/GenBank/DDBJ whole genome shotgun (WGS) entry which is preliminary data.</text>
</comment>
<dbReference type="InterPro" id="IPR042099">
    <property type="entry name" value="ANL_N_sf"/>
</dbReference>
<dbReference type="Gene3D" id="3.30.300.30">
    <property type="match status" value="1"/>
</dbReference>
<dbReference type="AlphaFoldDB" id="A0A942YVD7"/>
<evidence type="ECO:0000313" key="5">
    <source>
        <dbReference type="EMBL" id="MBS4214963.1"/>
    </source>
</evidence>
<dbReference type="GO" id="GO:0031956">
    <property type="term" value="F:medium-chain fatty acid-CoA ligase activity"/>
    <property type="evidence" value="ECO:0007669"/>
    <property type="project" value="TreeGrafter"/>
</dbReference>
<dbReference type="Proteomes" id="UP000679749">
    <property type="component" value="Unassembled WGS sequence"/>
</dbReference>
<dbReference type="FunFam" id="3.30.300.30:FF:000008">
    <property type="entry name" value="2,3-dihydroxybenzoate-AMP ligase"/>
    <property type="match status" value="1"/>
</dbReference>
<dbReference type="GO" id="GO:0006631">
    <property type="term" value="P:fatty acid metabolic process"/>
    <property type="evidence" value="ECO:0007669"/>
    <property type="project" value="TreeGrafter"/>
</dbReference>
<feature type="domain" description="AMP-binding enzyme C-terminal" evidence="4">
    <location>
        <begin position="448"/>
        <end position="524"/>
    </location>
</feature>
<sequence length="540" mass="61301">MGLRPLSKELKEQYVNRGYWKNKIVSDYVDKSAKLFPDRVAVIDEDRSATYKEIEEKSLRCAAGLYQLGVRRGDVVSFQLPNILEAFYIYHGIARLGAIANPIVPIYRGKELRFILNQAKSKVIFIPDFYRNHDYVSMYESITGQLSHSIKTIVIGDDIGHFTSFKTFMENDWENHVDFTSIGPQNADDLLLLLYTSGTTANPKGALHSHNTILYDAKYIMDWFRLNERDVIFNPSPITHITGILCALNMPFVLGGKVVLQDRWDPDHAVENIGKHHCSFMIFATPFLQGILSSPIRNKFDLSSLRYICCGGADMPSSMIDRASKELNCTVVRQYGATELPSATCTNLDDLPEKRSASDGRWMSPTEGRVVDDRGELCPAGTQGEIQWRGPDMFLGYLDQTLNEDSFTEDGWFKTGDLGYMDKEGYIYITGRIKDIINRGGEKISVKEIEDIIYEHPAIKEVVIVGMPDPTFVEKACAFVVVHEGQKFDWDEMIRYLGTYEIAKQKYPERLEIISELPKTASGKIQKYILRQQIKEIVGG</sequence>
<evidence type="ECO:0000256" key="2">
    <source>
        <dbReference type="ARBA" id="ARBA00022598"/>
    </source>
</evidence>
<gene>
    <name evidence="5" type="ORF">KHA99_21180</name>
</gene>
<reference evidence="5" key="1">
    <citation type="submission" date="2021-05" db="EMBL/GenBank/DDBJ databases">
        <title>Novel Bacillus species.</title>
        <authorList>
            <person name="Liu G."/>
        </authorList>
    </citation>
    <scope>NUCLEOTIDE SEQUENCE</scope>
    <source>
        <strain evidence="5">FJAT-49825</strain>
    </source>
</reference>
<dbReference type="InterPro" id="IPR025110">
    <property type="entry name" value="AMP-bd_C"/>
</dbReference>
<dbReference type="SUPFAM" id="SSF56801">
    <property type="entry name" value="Acetyl-CoA synthetase-like"/>
    <property type="match status" value="1"/>
</dbReference>
<dbReference type="Pfam" id="PF00501">
    <property type="entry name" value="AMP-binding"/>
    <property type="match status" value="1"/>
</dbReference>
<dbReference type="EMBL" id="JAGYPF010000004">
    <property type="protein sequence ID" value="MBS4214963.1"/>
    <property type="molecule type" value="Genomic_DNA"/>
</dbReference>
<evidence type="ECO:0000313" key="6">
    <source>
        <dbReference type="Proteomes" id="UP000679749"/>
    </source>
</evidence>
<dbReference type="InterPro" id="IPR045851">
    <property type="entry name" value="AMP-bd_C_sf"/>
</dbReference>
<accession>A0A942YVD7</accession>
<dbReference type="PANTHER" id="PTHR43201:SF5">
    <property type="entry name" value="MEDIUM-CHAIN ACYL-COA LIGASE ACSF2, MITOCHONDRIAL"/>
    <property type="match status" value="1"/>
</dbReference>
<evidence type="ECO:0000259" key="4">
    <source>
        <dbReference type="Pfam" id="PF13193"/>
    </source>
</evidence>
<dbReference type="Pfam" id="PF13193">
    <property type="entry name" value="AMP-binding_C"/>
    <property type="match status" value="1"/>
</dbReference>
<keyword evidence="6" id="KW-1185">Reference proteome</keyword>
<feature type="domain" description="AMP-dependent synthetase/ligase" evidence="3">
    <location>
        <begin position="30"/>
        <end position="398"/>
    </location>
</feature>
<dbReference type="Gene3D" id="3.40.50.12780">
    <property type="entry name" value="N-terminal domain of ligase-like"/>
    <property type="match status" value="1"/>
</dbReference>
<dbReference type="PANTHER" id="PTHR43201">
    <property type="entry name" value="ACYL-COA SYNTHETASE"/>
    <property type="match status" value="1"/>
</dbReference>
<proteinExistence type="inferred from homology"/>
<dbReference type="RefSeq" id="WP_213119462.1">
    <property type="nucleotide sequence ID" value="NZ_JAGYPF010000004.1"/>
</dbReference>
<protein>
    <submittedName>
        <fullName evidence="5">AMP-binding protein</fullName>
    </submittedName>
</protein>
<organism evidence="5 6">
    <name type="scientific">Neobacillus rhizophilus</name>
    <dbReference type="NCBI Taxonomy" id="2833579"/>
    <lineage>
        <taxon>Bacteria</taxon>
        <taxon>Bacillati</taxon>
        <taxon>Bacillota</taxon>
        <taxon>Bacilli</taxon>
        <taxon>Bacillales</taxon>
        <taxon>Bacillaceae</taxon>
        <taxon>Neobacillus</taxon>
    </lineage>
</organism>
<name>A0A942YVD7_9BACI</name>
<evidence type="ECO:0000256" key="1">
    <source>
        <dbReference type="ARBA" id="ARBA00006432"/>
    </source>
</evidence>
<keyword evidence="2" id="KW-0436">Ligase</keyword>